<dbReference type="AlphaFoldDB" id="A0A7J9I277"/>
<organism evidence="1 2">
    <name type="scientific">Gossypium harknessii</name>
    <dbReference type="NCBI Taxonomy" id="34285"/>
    <lineage>
        <taxon>Eukaryota</taxon>
        <taxon>Viridiplantae</taxon>
        <taxon>Streptophyta</taxon>
        <taxon>Embryophyta</taxon>
        <taxon>Tracheophyta</taxon>
        <taxon>Spermatophyta</taxon>
        <taxon>Magnoliopsida</taxon>
        <taxon>eudicotyledons</taxon>
        <taxon>Gunneridae</taxon>
        <taxon>Pentapetalae</taxon>
        <taxon>rosids</taxon>
        <taxon>malvids</taxon>
        <taxon>Malvales</taxon>
        <taxon>Malvaceae</taxon>
        <taxon>Malvoideae</taxon>
        <taxon>Gossypium</taxon>
    </lineage>
</organism>
<evidence type="ECO:0000313" key="1">
    <source>
        <dbReference type="EMBL" id="MBA0815694.1"/>
    </source>
</evidence>
<name>A0A7J9I277_9ROSI</name>
<protein>
    <submittedName>
        <fullName evidence="1">Uncharacterized protein</fullName>
    </submittedName>
</protein>
<dbReference type="OrthoDB" id="982759at2759"/>
<comment type="caution">
    <text evidence="1">The sequence shown here is derived from an EMBL/GenBank/DDBJ whole genome shotgun (WGS) entry which is preliminary data.</text>
</comment>
<feature type="non-terminal residue" evidence="1">
    <location>
        <position position="1"/>
    </location>
</feature>
<gene>
    <name evidence="1" type="ORF">Gohar_000450</name>
</gene>
<dbReference type="EMBL" id="JABFAD010000013">
    <property type="protein sequence ID" value="MBA0815694.1"/>
    <property type="molecule type" value="Genomic_DNA"/>
</dbReference>
<proteinExistence type="predicted"/>
<reference evidence="1 2" key="1">
    <citation type="journal article" date="2019" name="Genome Biol. Evol.">
        <title>Insights into the evolution of the New World diploid cottons (Gossypium, subgenus Houzingenia) based on genome sequencing.</title>
        <authorList>
            <person name="Grover C.E."/>
            <person name="Arick M.A. 2nd"/>
            <person name="Thrash A."/>
            <person name="Conover J.L."/>
            <person name="Sanders W.S."/>
            <person name="Peterson D.G."/>
            <person name="Frelichowski J.E."/>
            <person name="Scheffler J.A."/>
            <person name="Scheffler B.E."/>
            <person name="Wendel J.F."/>
        </authorList>
    </citation>
    <scope>NUCLEOTIDE SEQUENCE [LARGE SCALE GENOMIC DNA]</scope>
    <source>
        <strain evidence="1">0</strain>
        <tissue evidence="1">Leaf</tissue>
    </source>
</reference>
<keyword evidence="2" id="KW-1185">Reference proteome</keyword>
<evidence type="ECO:0000313" key="2">
    <source>
        <dbReference type="Proteomes" id="UP000593560"/>
    </source>
</evidence>
<sequence length="71" mass="8057">MGFNHYLGNCFPFVAEAIILSDNLEVIQVLSDFGLKNPDRLAKLSLTWKSSLQVFDEASKEILELLQNDKE</sequence>
<accession>A0A7J9I277</accession>
<dbReference type="Proteomes" id="UP000593560">
    <property type="component" value="Unassembled WGS sequence"/>
</dbReference>